<feature type="transmembrane region" description="Helical" evidence="8">
    <location>
        <begin position="262"/>
        <end position="287"/>
    </location>
</feature>
<evidence type="ECO:0000256" key="2">
    <source>
        <dbReference type="ARBA" id="ARBA00006434"/>
    </source>
</evidence>
<dbReference type="InterPro" id="IPR038377">
    <property type="entry name" value="Na/Glc_symporter_sf"/>
</dbReference>
<comment type="subcellular location">
    <subcellularLocation>
        <location evidence="1">Membrane</location>
        <topology evidence="1">Multi-pass membrane protein</topology>
    </subcellularLocation>
</comment>
<dbReference type="PANTHER" id="PTHR48086">
    <property type="entry name" value="SODIUM/PROLINE SYMPORTER-RELATED"/>
    <property type="match status" value="1"/>
</dbReference>
<dbReference type="Pfam" id="PF00474">
    <property type="entry name" value="SSF"/>
    <property type="match status" value="1"/>
</dbReference>
<feature type="transmembrane region" description="Helical" evidence="8">
    <location>
        <begin position="410"/>
        <end position="431"/>
    </location>
</feature>
<evidence type="ECO:0000256" key="1">
    <source>
        <dbReference type="ARBA" id="ARBA00004141"/>
    </source>
</evidence>
<feature type="transmembrane region" description="Helical" evidence="8">
    <location>
        <begin position="219"/>
        <end position="241"/>
    </location>
</feature>
<dbReference type="STRING" id="1202768.SAMN05216285_0528"/>
<evidence type="ECO:0000256" key="7">
    <source>
        <dbReference type="RuleBase" id="RU362091"/>
    </source>
</evidence>
<evidence type="ECO:0000313" key="9">
    <source>
        <dbReference type="EMBL" id="SEV83760.1"/>
    </source>
</evidence>
<keyword evidence="3" id="KW-0813">Transport</keyword>
<dbReference type="InterPro" id="IPR050277">
    <property type="entry name" value="Sodium:Solute_Symporter"/>
</dbReference>
<dbReference type="eggNOG" id="arCOG01316">
    <property type="taxonomic scope" value="Archaea"/>
</dbReference>
<feature type="transmembrane region" description="Helical" evidence="8">
    <location>
        <begin position="75"/>
        <end position="98"/>
    </location>
</feature>
<dbReference type="RefSeq" id="WP_049991872.1">
    <property type="nucleotide sequence ID" value="NZ_FOIS01000001.1"/>
</dbReference>
<evidence type="ECO:0000256" key="6">
    <source>
        <dbReference type="ARBA" id="ARBA00023136"/>
    </source>
</evidence>
<feature type="transmembrane region" description="Helical" evidence="8">
    <location>
        <begin position="384"/>
        <end position="403"/>
    </location>
</feature>
<dbReference type="CDD" id="cd11479">
    <property type="entry name" value="SLC5sbd_u3"/>
    <property type="match status" value="1"/>
</dbReference>
<feature type="transmembrane region" description="Helical" evidence="8">
    <location>
        <begin position="119"/>
        <end position="148"/>
    </location>
</feature>
<feature type="transmembrane region" description="Helical" evidence="8">
    <location>
        <begin position="154"/>
        <end position="173"/>
    </location>
</feature>
<feature type="transmembrane region" description="Helical" evidence="8">
    <location>
        <begin position="359"/>
        <end position="378"/>
    </location>
</feature>
<keyword evidence="4 8" id="KW-0812">Transmembrane</keyword>
<gene>
    <name evidence="9" type="ORF">SAMN05216285_0528</name>
</gene>
<dbReference type="Proteomes" id="UP000183275">
    <property type="component" value="Unassembled WGS sequence"/>
</dbReference>
<dbReference type="GO" id="GO:0022857">
    <property type="term" value="F:transmembrane transporter activity"/>
    <property type="evidence" value="ECO:0007669"/>
    <property type="project" value="InterPro"/>
</dbReference>
<keyword evidence="6 8" id="KW-0472">Membrane</keyword>
<evidence type="ECO:0000256" key="4">
    <source>
        <dbReference type="ARBA" id="ARBA00022692"/>
    </source>
</evidence>
<comment type="similarity">
    <text evidence="2 7">Belongs to the sodium:solute symporter (SSF) (TC 2.A.21) family.</text>
</comment>
<feature type="transmembrane region" description="Helical" evidence="8">
    <location>
        <begin position="47"/>
        <end position="69"/>
    </location>
</feature>
<keyword evidence="5 8" id="KW-1133">Transmembrane helix</keyword>
<feature type="transmembrane region" description="Helical" evidence="8">
    <location>
        <begin position="6"/>
        <end position="26"/>
    </location>
</feature>
<sequence>MVVSTIDTGVLALYMLGLLAVGYWGYRKSDTLDDYLVAGRSIPIWMYVPVMSAVILGGASTIGGGGLGYQHGVSGAWLVIMLGLGTVALGVLISTNLANLKAYSLGEVLERRFDRYSGTIGAVIAGIYALTLAITQTIAIGKVLSVLFGFEQNTMILAAGIIVISYTMLGGMLSVTITDFVQWCIMTVGIFFLALPLGLDAVGGVSGLTAELEPSYFDVTAIGWQTIASYFLLYVLGIMIGQDVWQRVFTADDPETARKGTIAAGSFAIVYGIATAVLGAIAVVLLPNLSDPELALPQLILEIVPVGLSGLILAGFVSAMMSTADSALLASSTLFTNDVYKRFVAPDASDETYARVSRALILVLGVLMIYAAIAIGNVVQALSLTYALLSGSIFVPIFAAFFWTGATWQGALSSIFVSAAVVIATIWMHGFASNLPIIYGLLTSAVTFTTVSLLTGPPAREKVRTWSEKLDSGPSTE</sequence>
<dbReference type="AlphaFoldDB" id="A0A1I0M7K7"/>
<proteinExistence type="inferred from homology"/>
<feature type="transmembrane region" description="Helical" evidence="8">
    <location>
        <begin position="437"/>
        <end position="456"/>
    </location>
</feature>
<dbReference type="Gene3D" id="1.20.1730.10">
    <property type="entry name" value="Sodium/glucose cotransporter"/>
    <property type="match status" value="1"/>
</dbReference>
<dbReference type="GO" id="GO:0005886">
    <property type="term" value="C:plasma membrane"/>
    <property type="evidence" value="ECO:0007669"/>
    <property type="project" value="TreeGrafter"/>
</dbReference>
<evidence type="ECO:0000256" key="5">
    <source>
        <dbReference type="ARBA" id="ARBA00022989"/>
    </source>
</evidence>
<evidence type="ECO:0000313" key="10">
    <source>
        <dbReference type="Proteomes" id="UP000183275"/>
    </source>
</evidence>
<dbReference type="EMBL" id="FOIS01000001">
    <property type="protein sequence ID" value="SEV83760.1"/>
    <property type="molecule type" value="Genomic_DNA"/>
</dbReference>
<dbReference type="PANTHER" id="PTHR48086:SF7">
    <property type="entry name" value="SODIUM-SOLUTE SYMPORTER-RELATED"/>
    <property type="match status" value="1"/>
</dbReference>
<reference evidence="10" key="1">
    <citation type="submission" date="2016-10" db="EMBL/GenBank/DDBJ databases">
        <authorList>
            <person name="Varghese N."/>
        </authorList>
    </citation>
    <scope>NUCLEOTIDE SEQUENCE [LARGE SCALE GENOMIC DNA]</scope>
    <source>
        <strain evidence="10">CGMCC 1.12284</strain>
    </source>
</reference>
<feature type="transmembrane region" description="Helical" evidence="8">
    <location>
        <begin position="299"/>
        <end position="319"/>
    </location>
</feature>
<dbReference type="PROSITE" id="PS50283">
    <property type="entry name" value="NA_SOLUT_SYMP_3"/>
    <property type="match status" value="1"/>
</dbReference>
<keyword evidence="10" id="KW-1185">Reference proteome</keyword>
<protein>
    <submittedName>
        <fullName evidence="9">Solute:Na+ symporter, SSS family</fullName>
    </submittedName>
</protein>
<evidence type="ECO:0000256" key="3">
    <source>
        <dbReference type="ARBA" id="ARBA00022448"/>
    </source>
</evidence>
<dbReference type="InterPro" id="IPR001734">
    <property type="entry name" value="Na/solute_symporter"/>
</dbReference>
<evidence type="ECO:0000256" key="8">
    <source>
        <dbReference type="SAM" id="Phobius"/>
    </source>
</evidence>
<accession>A0A1I0M7K7</accession>
<organism evidence="9 10">
    <name type="scientific">Natrinema salifodinae</name>
    <dbReference type="NCBI Taxonomy" id="1202768"/>
    <lineage>
        <taxon>Archaea</taxon>
        <taxon>Methanobacteriati</taxon>
        <taxon>Methanobacteriota</taxon>
        <taxon>Stenosarchaea group</taxon>
        <taxon>Halobacteria</taxon>
        <taxon>Halobacteriales</taxon>
        <taxon>Natrialbaceae</taxon>
        <taxon>Natrinema</taxon>
    </lineage>
</organism>
<feature type="transmembrane region" description="Helical" evidence="8">
    <location>
        <begin position="180"/>
        <end position="199"/>
    </location>
</feature>
<name>A0A1I0M7K7_9EURY</name>